<feature type="region of interest" description="Disordered" evidence="1">
    <location>
        <begin position="59"/>
        <end position="86"/>
    </location>
</feature>
<gene>
    <name evidence="2" type="ORF">GRI68_06320</name>
</gene>
<dbReference type="OrthoDB" id="7511342at2"/>
<proteinExistence type="predicted"/>
<feature type="compositionally biased region" description="Low complexity" evidence="1">
    <location>
        <begin position="8"/>
        <end position="22"/>
    </location>
</feature>
<keyword evidence="3" id="KW-1185">Reference proteome</keyword>
<evidence type="ECO:0000313" key="3">
    <source>
        <dbReference type="Proteomes" id="UP000429229"/>
    </source>
</evidence>
<feature type="region of interest" description="Disordered" evidence="1">
    <location>
        <begin position="1"/>
        <end position="37"/>
    </location>
</feature>
<organism evidence="2 3">
    <name type="scientific">Alteriqipengyuania halimionae</name>
    <dbReference type="NCBI Taxonomy" id="1926630"/>
    <lineage>
        <taxon>Bacteria</taxon>
        <taxon>Pseudomonadati</taxon>
        <taxon>Pseudomonadota</taxon>
        <taxon>Alphaproteobacteria</taxon>
        <taxon>Sphingomonadales</taxon>
        <taxon>Erythrobacteraceae</taxon>
        <taxon>Alteriqipengyuania</taxon>
    </lineage>
</organism>
<accession>A0A6I4U1C1</accession>
<evidence type="ECO:0000256" key="1">
    <source>
        <dbReference type="SAM" id="MobiDB-lite"/>
    </source>
</evidence>
<protein>
    <submittedName>
        <fullName evidence="2">Uncharacterized protein</fullName>
    </submittedName>
</protein>
<reference evidence="2 3" key="1">
    <citation type="submission" date="2019-12" db="EMBL/GenBank/DDBJ databases">
        <title>Genomic-based taxomic classification of the family Erythrobacteraceae.</title>
        <authorList>
            <person name="Xu L."/>
        </authorList>
    </citation>
    <scope>NUCLEOTIDE SEQUENCE [LARGE SCALE GENOMIC DNA]</scope>
    <source>
        <strain evidence="2 3">LMG 29519</strain>
    </source>
</reference>
<comment type="caution">
    <text evidence="2">The sequence shown here is derived from an EMBL/GenBank/DDBJ whole genome shotgun (WGS) entry which is preliminary data.</text>
</comment>
<dbReference type="Proteomes" id="UP000429229">
    <property type="component" value="Unassembled WGS sequence"/>
</dbReference>
<name>A0A6I4U1C1_9SPHN</name>
<evidence type="ECO:0000313" key="2">
    <source>
        <dbReference type="EMBL" id="MXP09790.1"/>
    </source>
</evidence>
<feature type="compositionally biased region" description="Polar residues" evidence="1">
    <location>
        <begin position="26"/>
        <end position="37"/>
    </location>
</feature>
<sequence>MAQQVAQRSGTTATRSSASTTGDIRYQSNEMIQSVPTNRVQGEYPICEGDQQDSCIQPRAAGKNWGNRPLDYWPGKPASEMKKDNQ</sequence>
<dbReference type="AlphaFoldDB" id="A0A6I4U1C1"/>
<dbReference type="EMBL" id="WTYR01000001">
    <property type="protein sequence ID" value="MXP09790.1"/>
    <property type="molecule type" value="Genomic_DNA"/>
</dbReference>